<sequence length="48" mass="5402">MGYPLLYQPRKVRQLLEQVTVVSQPYSDCCSGSLTLILEVSEQILSLC</sequence>
<protein>
    <submittedName>
        <fullName evidence="1">Uncharacterized protein</fullName>
    </submittedName>
</protein>
<keyword evidence="2" id="KW-1185">Reference proteome</keyword>
<evidence type="ECO:0000313" key="1">
    <source>
        <dbReference type="EMBL" id="GKV09561.1"/>
    </source>
</evidence>
<gene>
    <name evidence="1" type="ORF">SLEP1_g21045</name>
</gene>
<proteinExistence type="predicted"/>
<dbReference type="EMBL" id="BPVZ01000030">
    <property type="protein sequence ID" value="GKV09561.1"/>
    <property type="molecule type" value="Genomic_DNA"/>
</dbReference>
<accession>A0AAV5JA08</accession>
<organism evidence="1 2">
    <name type="scientific">Rubroshorea leprosula</name>
    <dbReference type="NCBI Taxonomy" id="152421"/>
    <lineage>
        <taxon>Eukaryota</taxon>
        <taxon>Viridiplantae</taxon>
        <taxon>Streptophyta</taxon>
        <taxon>Embryophyta</taxon>
        <taxon>Tracheophyta</taxon>
        <taxon>Spermatophyta</taxon>
        <taxon>Magnoliopsida</taxon>
        <taxon>eudicotyledons</taxon>
        <taxon>Gunneridae</taxon>
        <taxon>Pentapetalae</taxon>
        <taxon>rosids</taxon>
        <taxon>malvids</taxon>
        <taxon>Malvales</taxon>
        <taxon>Dipterocarpaceae</taxon>
        <taxon>Rubroshorea</taxon>
    </lineage>
</organism>
<name>A0AAV5JA08_9ROSI</name>
<comment type="caution">
    <text evidence="1">The sequence shown here is derived from an EMBL/GenBank/DDBJ whole genome shotgun (WGS) entry which is preliminary data.</text>
</comment>
<evidence type="ECO:0000313" key="2">
    <source>
        <dbReference type="Proteomes" id="UP001054252"/>
    </source>
</evidence>
<dbReference type="Proteomes" id="UP001054252">
    <property type="component" value="Unassembled WGS sequence"/>
</dbReference>
<reference evidence="1 2" key="1">
    <citation type="journal article" date="2021" name="Commun. Biol.">
        <title>The genome of Shorea leprosula (Dipterocarpaceae) highlights the ecological relevance of drought in aseasonal tropical rainforests.</title>
        <authorList>
            <person name="Ng K.K.S."/>
            <person name="Kobayashi M.J."/>
            <person name="Fawcett J.A."/>
            <person name="Hatakeyama M."/>
            <person name="Paape T."/>
            <person name="Ng C.H."/>
            <person name="Ang C.C."/>
            <person name="Tnah L.H."/>
            <person name="Lee C.T."/>
            <person name="Nishiyama T."/>
            <person name="Sese J."/>
            <person name="O'Brien M.J."/>
            <person name="Copetti D."/>
            <person name="Mohd Noor M.I."/>
            <person name="Ong R.C."/>
            <person name="Putra M."/>
            <person name="Sireger I.Z."/>
            <person name="Indrioko S."/>
            <person name="Kosugi Y."/>
            <person name="Izuno A."/>
            <person name="Isagi Y."/>
            <person name="Lee S.L."/>
            <person name="Shimizu K.K."/>
        </authorList>
    </citation>
    <scope>NUCLEOTIDE SEQUENCE [LARGE SCALE GENOMIC DNA]</scope>
    <source>
        <strain evidence="1">214</strain>
    </source>
</reference>
<dbReference type="AlphaFoldDB" id="A0AAV5JA08"/>